<evidence type="ECO:0000256" key="1">
    <source>
        <dbReference type="HAMAP-Rule" id="MF_01411"/>
    </source>
</evidence>
<dbReference type="PATRIC" id="fig|1208918.3.peg.99"/>
<feature type="transmembrane region" description="Helical" evidence="2">
    <location>
        <begin position="17"/>
        <end position="39"/>
    </location>
</feature>
<keyword evidence="2" id="KW-1133">Transmembrane helix</keyword>
<gene>
    <name evidence="1" type="primary">lptD</name>
    <name evidence="4" type="ORF">CDEE_0331</name>
</gene>
<keyword evidence="1" id="KW-0998">Cell outer membrane</keyword>
<evidence type="ECO:0000313" key="5">
    <source>
        <dbReference type="Proteomes" id="UP000011686"/>
    </source>
</evidence>
<dbReference type="PANTHER" id="PTHR30189:SF1">
    <property type="entry name" value="LPS-ASSEMBLY PROTEIN LPTD"/>
    <property type="match status" value="1"/>
</dbReference>
<comment type="subcellular location">
    <subcellularLocation>
        <location evidence="1">Cell outer membrane</location>
    </subcellularLocation>
</comment>
<evidence type="ECO:0000256" key="2">
    <source>
        <dbReference type="SAM" id="Phobius"/>
    </source>
</evidence>
<comment type="subunit">
    <text evidence="1">Component of the lipopolysaccharide transport and assembly complex. Interacts with LptE and LptA.</text>
</comment>
<dbReference type="AlphaFoldDB" id="M1L3T4"/>
<comment type="function">
    <text evidence="1">Together with LptE, is involved in the assembly of lipopolysaccharide (LPS) at the surface of the outer membrane.</text>
</comment>
<feature type="transmembrane region" description="Helical" evidence="2">
    <location>
        <begin position="219"/>
        <end position="237"/>
    </location>
</feature>
<dbReference type="InterPro" id="IPR050218">
    <property type="entry name" value="LptD"/>
</dbReference>
<feature type="domain" description="LptD C-terminal" evidence="3">
    <location>
        <begin position="317"/>
        <end position="695"/>
    </location>
</feature>
<dbReference type="InterPro" id="IPR007543">
    <property type="entry name" value="LptD_C"/>
</dbReference>
<dbReference type="Proteomes" id="UP000011686">
    <property type="component" value="Chromosome"/>
</dbReference>
<dbReference type="GO" id="GO:0043165">
    <property type="term" value="P:Gram-negative-bacterium-type cell outer membrane assembly"/>
    <property type="evidence" value="ECO:0007669"/>
    <property type="project" value="UniProtKB-UniRule"/>
</dbReference>
<dbReference type="STRING" id="1208918.CDEE_0331"/>
<dbReference type="Pfam" id="PF04453">
    <property type="entry name" value="LptD"/>
    <property type="match status" value="1"/>
</dbReference>
<evidence type="ECO:0000259" key="3">
    <source>
        <dbReference type="Pfam" id="PF04453"/>
    </source>
</evidence>
<evidence type="ECO:0000313" key="4">
    <source>
        <dbReference type="EMBL" id="AGF47403.1"/>
    </source>
</evidence>
<keyword evidence="1 2" id="KW-0472">Membrane</keyword>
<protein>
    <recommendedName>
        <fullName evidence="1">LPS-assembly protein LptD</fullName>
    </recommendedName>
</protein>
<dbReference type="RefSeq" id="WP_015238946.1">
    <property type="nucleotide sequence ID" value="NC_020283.1"/>
</dbReference>
<comment type="caution">
    <text evidence="1">Lacks conserved residue(s) required for the propagation of feature annotation.</text>
</comment>
<dbReference type="HOGENOM" id="CLU_009039_0_0_4"/>
<dbReference type="InterPro" id="IPR020889">
    <property type="entry name" value="LipoPS_assembly_LptD"/>
</dbReference>
<dbReference type="eggNOG" id="COG1452">
    <property type="taxonomic scope" value="Bacteria"/>
</dbReference>
<dbReference type="KEGG" id="kct:CDEE_0331"/>
<dbReference type="PANTHER" id="PTHR30189">
    <property type="entry name" value="LPS-ASSEMBLY PROTEIN"/>
    <property type="match status" value="1"/>
</dbReference>
<name>M1L3T4_9PROT</name>
<reference evidence="4 5" key="1">
    <citation type="journal article" date="2013" name="Genome Biol. Evol.">
        <title>Genome evolution and phylogenomic analysis of candidatus kinetoplastibacterium, the betaproteobacterial endosymbionts of strigomonas and angomonas.</title>
        <authorList>
            <person name="Alves J.M."/>
            <person name="Serrano M.G."/>
            <person name="Maia da Silva F."/>
            <person name="Voegtly L.J."/>
            <person name="Matveyev A.V."/>
            <person name="Teixeira M.M."/>
            <person name="Camargo E.P."/>
            <person name="Buck G.A."/>
        </authorList>
    </citation>
    <scope>NUCLEOTIDE SEQUENCE [LARGE SCALE GENOMIC DNA]</scope>
    <source>
        <strain evidence="4 5">TCC036E</strain>
    </source>
</reference>
<dbReference type="GO" id="GO:1990351">
    <property type="term" value="C:transporter complex"/>
    <property type="evidence" value="ECO:0007669"/>
    <property type="project" value="TreeGrafter"/>
</dbReference>
<keyword evidence="2" id="KW-0812">Transmembrane</keyword>
<accession>M1L3T4</accession>
<dbReference type="EMBL" id="CP003804">
    <property type="protein sequence ID" value="AGF47403.1"/>
    <property type="molecule type" value="Genomic_DNA"/>
</dbReference>
<dbReference type="GO" id="GO:0015920">
    <property type="term" value="P:lipopolysaccharide transport"/>
    <property type="evidence" value="ECO:0007669"/>
    <property type="project" value="InterPro"/>
</dbReference>
<keyword evidence="5" id="KW-1185">Reference proteome</keyword>
<keyword evidence="1" id="KW-0732">Signal</keyword>
<dbReference type="HAMAP" id="MF_01411">
    <property type="entry name" value="LPS_assembly_LptD"/>
    <property type="match status" value="1"/>
</dbReference>
<sequence length="800" mass="93261">MGFCKHESNFLVVDSTVLLAIKTVHNFLVFLIYILFSFYSGRVISLSLDETVAINFYRFSVCKHNQLYLNHPTIHTQSVLIEADNVVVDDTYLNLKSNAKISSNNNIFMGDLITINRLDHNLCIYGFSSILNKGNLFVGRNLFFDLKKYIGRLEDVKLWLEPNKSYIESSKVEFLTSSRIKLSNPIYSSCLCNKRTWYTKSDYIYLNLQKNEAISRNSFLYFYNVPILFFPYLSFPLNKESKSGFLFPTYGITSVDGLDISLPYYFSLSNRCDMTIAPRIMSKRGLMLESEVRYLYKDISGCFTGNYIHYDNLVHKHRWFYNWKSHIVISNAVNFNINLSRVSDADYFNDFDYIWSNKFSAKSLLQTCQLSLDANNFQGKIRFLKNQLLKELSNADLFDKLPEIAFCGNLDGYKKSNIKIYSNITNIRRVGTNRLSSLEADCATRLQIYPSISCNINKNEYYIKPKIGIHISRYWVNNALDVKQRIISRSLPILSLDGGASYYRNIFLFGQENKQIIEPKFFYLYVPYKNQSDIPCYDTFLLNFNFSRLFKENIYSGGWDRIPNANNVTFSITTKLLESNNSLERISFSVARIFFLKPRNIFIPSENLNNNYEKKILSSMRLLLADNLRLEGQIKYDYVNNRLGDLSVITNYFPSILKNVYLSYNYSLNKLDHRACLNKRQNNISLAFQWPINESFYSVCRFDYLLCFEKNNKTNFHKVSSEMIQSILGIEYKKDNCWVGRVVVHSKNNTKYNTALFLQIEFTGLGSLGLDPIKLLRKNIPGYHTTSYKNKLGDIFEIYK</sequence>
<proteinExistence type="inferred from homology"/>
<organism evidence="4 5">
    <name type="scientific">Candidatus Kinetoplastidibacterium crithidiae TCC036E</name>
    <dbReference type="NCBI Taxonomy" id="1208918"/>
    <lineage>
        <taxon>Bacteria</taxon>
        <taxon>Pseudomonadati</taxon>
        <taxon>Pseudomonadota</taxon>
        <taxon>Betaproteobacteria</taxon>
        <taxon>Candidatus Kinetoplastidibacterium</taxon>
    </lineage>
</organism>
<comment type="similarity">
    <text evidence="1">Belongs to the LptD family.</text>
</comment>
<dbReference type="GO" id="GO:0009279">
    <property type="term" value="C:cell outer membrane"/>
    <property type="evidence" value="ECO:0007669"/>
    <property type="project" value="UniProtKB-SubCell"/>
</dbReference>